<dbReference type="PANTHER" id="PTHR13504:SF38">
    <property type="entry name" value="FIDO DOMAIN-CONTAINING PROTEIN"/>
    <property type="match status" value="1"/>
</dbReference>
<organism evidence="2 3">
    <name type="scientific">Sorlinia euscelidii</name>
    <dbReference type="NCBI Taxonomy" id="3081148"/>
    <lineage>
        <taxon>Bacteria</taxon>
        <taxon>Pseudomonadati</taxon>
        <taxon>Pseudomonadota</taxon>
        <taxon>Alphaproteobacteria</taxon>
        <taxon>Acetobacterales</taxon>
        <taxon>Acetobacteraceae</taxon>
        <taxon>Sorlinia</taxon>
    </lineage>
</organism>
<dbReference type="EMBL" id="JAWJZY010000003">
    <property type="protein sequence ID" value="MEE8658867.1"/>
    <property type="molecule type" value="Genomic_DNA"/>
</dbReference>
<proteinExistence type="predicted"/>
<gene>
    <name evidence="2" type="ORF">DOFOFD_07565</name>
</gene>
<evidence type="ECO:0000313" key="2">
    <source>
        <dbReference type="EMBL" id="MEE8658867.1"/>
    </source>
</evidence>
<dbReference type="InterPro" id="IPR036597">
    <property type="entry name" value="Fido-like_dom_sf"/>
</dbReference>
<name>A0ABU7U1Z4_9PROT</name>
<sequence length="377" mass="42778">MSDKASNLSDAVTYHYGRFPPDSLDWEKLFRPMEEASRTLARYDAKMTGMVNAALLVAPLRAQDAVASSRMEGTIATIGEIYRLQADEDSGSRNPYKEARNDTIETYLYSRVMNEAQALLSQGSPLNEHLVRTAHQHLLSFGRGAAKNPGSYKTEQNFIGSERRGKISFVPARPDFVVPAMGELFKYINDPTISPILRTAIAHVEFEALHPFQDGNGRIGRMLITLMLWKLGVLEEPYFYVSGYFEDHRDEYIEKMRAVSKDGDWEGWIIFFLEALQEQAKANTKTVDSIFELYNLMRKAFREVLKTQYHDQVLDFVFSKPFFYNNTFIKTSKIPAATARVISKRLADANILRVVAAPSGRRAALYAFGPLLEILET</sequence>
<dbReference type="InterPro" id="IPR003812">
    <property type="entry name" value="Fido"/>
</dbReference>
<dbReference type="SUPFAM" id="SSF140931">
    <property type="entry name" value="Fic-like"/>
    <property type="match status" value="1"/>
</dbReference>
<dbReference type="PANTHER" id="PTHR13504">
    <property type="entry name" value="FIDO DOMAIN-CONTAINING PROTEIN DDB_G0283145"/>
    <property type="match status" value="1"/>
</dbReference>
<reference evidence="2 3" key="1">
    <citation type="submission" date="2023-10" db="EMBL/GenBank/DDBJ databases">
        <title>Sorlinia euscelidii gen. nov., sp. nov., an acetic acid bacteria isolated from the gut of Euscelidius variegatus emitter.</title>
        <authorList>
            <person name="Michoud G."/>
            <person name="Marasco R."/>
            <person name="Seferji K."/>
            <person name="Gonella E."/>
            <person name="Garuglieri E."/>
            <person name="Alma A."/>
            <person name="Mapelli F."/>
            <person name="Borin S."/>
            <person name="Daffonchio D."/>
            <person name="Crotti E."/>
        </authorList>
    </citation>
    <scope>NUCLEOTIDE SEQUENCE [LARGE SCALE GENOMIC DNA]</scope>
    <source>
        <strain evidence="2 3">EV16P</strain>
    </source>
</reference>
<accession>A0ABU7U1Z4</accession>
<keyword evidence="2" id="KW-0808">Transferase</keyword>
<evidence type="ECO:0000313" key="3">
    <source>
        <dbReference type="Proteomes" id="UP001312908"/>
    </source>
</evidence>
<dbReference type="InterPro" id="IPR026287">
    <property type="entry name" value="SoFic-like"/>
</dbReference>
<protein>
    <submittedName>
        <fullName evidence="2">Adenosine monophosphate-protein transferase SoFic</fullName>
    </submittedName>
</protein>
<dbReference type="RefSeq" id="WP_394819770.1">
    <property type="nucleotide sequence ID" value="NZ_JAWJZY010000003.1"/>
</dbReference>
<dbReference type="PIRSF" id="PIRSF038925">
    <property type="entry name" value="AMP-prot_trans"/>
    <property type="match status" value="1"/>
</dbReference>
<dbReference type="InterPro" id="IPR040198">
    <property type="entry name" value="Fido_containing"/>
</dbReference>
<evidence type="ECO:0000259" key="1">
    <source>
        <dbReference type="PROSITE" id="PS51459"/>
    </source>
</evidence>
<dbReference type="PROSITE" id="PS51459">
    <property type="entry name" value="FIDO"/>
    <property type="match status" value="1"/>
</dbReference>
<dbReference type="InterPro" id="IPR025758">
    <property type="entry name" value="Fic/DOC_N"/>
</dbReference>
<dbReference type="Pfam" id="PF02661">
    <property type="entry name" value="Fic"/>
    <property type="match status" value="1"/>
</dbReference>
<dbReference type="Pfam" id="PF13784">
    <property type="entry name" value="Fic_N"/>
    <property type="match status" value="1"/>
</dbReference>
<feature type="domain" description="Fido" evidence="1">
    <location>
        <begin position="126"/>
        <end position="274"/>
    </location>
</feature>
<dbReference type="Gene3D" id="1.10.3290.10">
    <property type="entry name" value="Fido-like domain"/>
    <property type="match status" value="1"/>
</dbReference>
<keyword evidence="3" id="KW-1185">Reference proteome</keyword>
<dbReference type="GO" id="GO:0016740">
    <property type="term" value="F:transferase activity"/>
    <property type="evidence" value="ECO:0007669"/>
    <property type="project" value="UniProtKB-KW"/>
</dbReference>
<comment type="caution">
    <text evidence="2">The sequence shown here is derived from an EMBL/GenBank/DDBJ whole genome shotgun (WGS) entry which is preliminary data.</text>
</comment>
<dbReference type="Proteomes" id="UP001312908">
    <property type="component" value="Unassembled WGS sequence"/>
</dbReference>